<dbReference type="InterPro" id="IPR009302">
    <property type="entry name" value="Tail_length_tape_measure"/>
</dbReference>
<organism evidence="5 6">
    <name type="scientific">Enterobacter asburiae</name>
    <dbReference type="NCBI Taxonomy" id="61645"/>
    <lineage>
        <taxon>Bacteria</taxon>
        <taxon>Pseudomonadati</taxon>
        <taxon>Pseudomonadota</taxon>
        <taxon>Gammaproteobacteria</taxon>
        <taxon>Enterobacterales</taxon>
        <taxon>Enterobacteriaceae</taxon>
        <taxon>Enterobacter</taxon>
        <taxon>Enterobacter cloacae complex</taxon>
    </lineage>
</organism>
<reference evidence="5" key="1">
    <citation type="submission" date="2021-07" db="EMBL/GenBank/DDBJ databases">
        <title>Characterization of Emerging Pathogens Carrying KPC-2 Gene in IncP-6 Plasmids Isolated from Urban Sewage in Argentina.</title>
        <authorList>
            <person name="Ghiglione B."/>
            <person name="Haim M.S."/>
            <person name="Dropa M."/>
        </authorList>
    </citation>
    <scope>NUCLEOTIDE SEQUENCE</scope>
    <source>
        <strain evidence="5">WW-19C</strain>
    </source>
</reference>
<dbReference type="Pfam" id="PF09718">
    <property type="entry name" value="Tape_meas_lam_C"/>
    <property type="match status" value="1"/>
</dbReference>
<dbReference type="NCBIfam" id="TIGR02675">
    <property type="entry name" value="tape_meas_nterm"/>
    <property type="match status" value="1"/>
</dbReference>
<dbReference type="RefSeq" id="WP_219773495.1">
    <property type="nucleotide sequence ID" value="NZ_CP080107.1"/>
</dbReference>
<feature type="coiled-coil region" evidence="1">
    <location>
        <begin position="538"/>
        <end position="575"/>
    </location>
</feature>
<feature type="coiled-coil region" evidence="1">
    <location>
        <begin position="602"/>
        <end position="636"/>
    </location>
</feature>
<dbReference type="AlphaFoldDB" id="A0AAQ0JBH4"/>
<evidence type="ECO:0000259" key="2">
    <source>
        <dbReference type="Pfam" id="PF06120"/>
    </source>
</evidence>
<sequence length="1174" mass="125008">MATLRELIIKISANSQSFQTEISRASRMGQDYYRTMQNGGRQAAAAARESERALSDLTAGFASAGRAAAAATAAFATGKLVQIADEWNSVNARLKQASSSADDFAASQRQLMEISQRTGTAFSDNANLFSRAAASMREFGYSSDEVLKITEAVSTGLKLSGANTQEASSVITQFSQALAQGVLRGEEFNAVNEAGDRVIRALAAGMGVARKDLKSMADQGQLTIDKVVPALMSQLGSLQGEFASMPQTVSGSLQKVTNSFMAWVGGVNQATGATDALSGGLDGVAQTLDSFTSSAVSGALSDVADNMSTITTVAGALVGVGLARYLSGVVTSATSATGALISAAKSEVALAVAQDKAAQSAVAASRAEVYRAQQAVQRSRSADVQAAQQEKIAAAEAKVTAAQARLTTALASGSATEKVRARTALERAQAGLVAAKNADAQAIAERRLASAEAARDRNLANRVTTQSNLNSVTSVGTRLLSSALGLIGGVPGLVMLGAGAWYAVYQNQEQARRSAQEYASTIDEVSKKTRAMTLPEASDNAEKTRAALNEQIRLIDEQKSKVESLKEQIAGYQSVISNPGPTTSGGFMINHLTYLDTVTRGLATATEQLSVEQERLAQMQQESASIQQVLEGLEHRRVALIREEAANQNRAYQSLLLMNGQHDEFNRLLGLGNQLLMARQGLANVPLRLPQADLDKKQTDALEKSRRDLELSRLKGEDKERLRLSYAADDLGLTSDPQFQTGRQELINNGLAEWRNNEANKPKAKGGKTEGEKTEDVYKRLIKQQKEQIALQGQNTELAKVKFQVSQGELTSLTEAQKQTLLQNAALIDQQKIREQIAAYEANLTDSNASARASNQAELTGYGQGSRMRERMQEMLRIREEFQQKNIDLQRQYQSGDISEDLYRQELALNKRYLDERLRDQEAYYSASDAQRSDWTTGMREGFANWADTASDYASQSADLVNNAMSGLVGNISDALAGNKVDWEDWASSVLQSMQKIILNAMLVDSLRSASNSGFFSSIGGMFGAGAGAASGSTPSGAYNSAASGIKLNAKGGAYASESLSAYSNSIVSTPTYFAFAKGAGLMGEAGPEAIMPLTRSADGSLGVRMVGSQPAATGNGEIHITQHFNISGNGDAALNRAMQEAARQGAADGAKKARQDMLSDFQTNGQARRMLGV</sequence>
<feature type="domain" description="Bacteriophage tail tape measure C-terminal" evidence="3">
    <location>
        <begin position="934"/>
        <end position="1007"/>
    </location>
</feature>
<name>A0AAQ0JBH4_ENTAS</name>
<dbReference type="NCBIfam" id="TIGR01541">
    <property type="entry name" value="tape_meas_lam_C"/>
    <property type="match status" value="1"/>
</dbReference>
<evidence type="ECO:0000259" key="4">
    <source>
        <dbReference type="Pfam" id="PF20155"/>
    </source>
</evidence>
<accession>A0AAQ0JBH4</accession>
<feature type="domain" description="Tape measure protein N-terminal" evidence="4">
    <location>
        <begin position="79"/>
        <end position="269"/>
    </location>
</feature>
<dbReference type="Pfam" id="PF06120">
    <property type="entry name" value="Phage_HK97_TLTM"/>
    <property type="match status" value="1"/>
</dbReference>
<keyword evidence="1" id="KW-0175">Coiled coil</keyword>
<proteinExistence type="predicted"/>
<dbReference type="Pfam" id="PF20155">
    <property type="entry name" value="TMP_3"/>
    <property type="match status" value="1"/>
</dbReference>
<gene>
    <name evidence="5" type="ORF">KZX48_08255</name>
</gene>
<protein>
    <submittedName>
        <fullName evidence="5">Phage tail tape measure protein</fullName>
    </submittedName>
</protein>
<evidence type="ECO:0000313" key="5">
    <source>
        <dbReference type="EMBL" id="QYD28363.1"/>
    </source>
</evidence>
<dbReference type="EMBL" id="CP080107">
    <property type="protein sequence ID" value="QYD28363.1"/>
    <property type="molecule type" value="Genomic_DNA"/>
</dbReference>
<dbReference type="InterPro" id="IPR013491">
    <property type="entry name" value="Tape_meas_N"/>
</dbReference>
<dbReference type="InterPro" id="IPR006431">
    <property type="entry name" value="Phage_tape_meas_C"/>
</dbReference>
<feature type="domain" description="Tail length tape measure" evidence="2">
    <location>
        <begin position="466"/>
        <end position="758"/>
    </location>
</feature>
<dbReference type="Proteomes" id="UP000826990">
    <property type="component" value="Chromosome"/>
</dbReference>
<evidence type="ECO:0000259" key="3">
    <source>
        <dbReference type="Pfam" id="PF09718"/>
    </source>
</evidence>
<evidence type="ECO:0000256" key="1">
    <source>
        <dbReference type="SAM" id="Coils"/>
    </source>
</evidence>
<evidence type="ECO:0000313" key="6">
    <source>
        <dbReference type="Proteomes" id="UP000826990"/>
    </source>
</evidence>